<dbReference type="SMART" id="SM00382">
    <property type="entry name" value="AAA"/>
    <property type="match status" value="1"/>
</dbReference>
<dbReference type="EMBL" id="JAHOPB010000001">
    <property type="protein sequence ID" value="MBU8873854.1"/>
    <property type="molecule type" value="Genomic_DNA"/>
</dbReference>
<evidence type="ECO:0000256" key="4">
    <source>
        <dbReference type="ARBA" id="ARBA00023136"/>
    </source>
</evidence>
<feature type="transmembrane region" description="Helical" evidence="6">
    <location>
        <begin position="302"/>
        <end position="321"/>
    </location>
</feature>
<dbReference type="Pfam" id="PF00664">
    <property type="entry name" value="ABC_membrane"/>
    <property type="match status" value="1"/>
</dbReference>
<feature type="transmembrane region" description="Helical" evidence="6">
    <location>
        <begin position="164"/>
        <end position="191"/>
    </location>
</feature>
<feature type="domain" description="ABC transporter" evidence="7">
    <location>
        <begin position="480"/>
        <end position="715"/>
    </location>
</feature>
<reference evidence="10 11" key="1">
    <citation type="submission" date="2021-06" db="EMBL/GenBank/DDBJ databases">
        <authorList>
            <person name="Lee D.H."/>
        </authorList>
    </citation>
    <scope>NUCLEOTIDE SEQUENCE [LARGE SCALE GENOMIC DNA]</scope>
    <source>
        <strain evidence="10 11">MMS21-HV4-11</strain>
    </source>
</reference>
<keyword evidence="11" id="KW-1185">Reference proteome</keyword>
<dbReference type="InterPro" id="IPR003439">
    <property type="entry name" value="ABC_transporter-like_ATP-bd"/>
</dbReference>
<dbReference type="InterPro" id="IPR003593">
    <property type="entry name" value="AAA+_ATPase"/>
</dbReference>
<evidence type="ECO:0000256" key="5">
    <source>
        <dbReference type="SAM" id="MobiDB-lite"/>
    </source>
</evidence>
<protein>
    <submittedName>
        <fullName evidence="10">Peptidase domain-containing ABC transporter</fullName>
    </submittedName>
</protein>
<evidence type="ECO:0000256" key="6">
    <source>
        <dbReference type="SAM" id="Phobius"/>
    </source>
</evidence>
<dbReference type="PROSITE" id="PS50893">
    <property type="entry name" value="ABC_TRANSPORTER_2"/>
    <property type="match status" value="1"/>
</dbReference>
<feature type="domain" description="ABC transmembrane type-1" evidence="8">
    <location>
        <begin position="164"/>
        <end position="447"/>
    </location>
</feature>
<keyword evidence="3 6" id="KW-1133">Transmembrane helix</keyword>
<evidence type="ECO:0000259" key="7">
    <source>
        <dbReference type="PROSITE" id="PS50893"/>
    </source>
</evidence>
<dbReference type="InterPro" id="IPR005074">
    <property type="entry name" value="Peptidase_C39"/>
</dbReference>
<comment type="caution">
    <text evidence="10">The sequence shown here is derived from an EMBL/GenBank/DDBJ whole genome shotgun (WGS) entry which is preliminary data.</text>
</comment>
<dbReference type="InterPro" id="IPR011527">
    <property type="entry name" value="ABC1_TM_dom"/>
</dbReference>
<proteinExistence type="predicted"/>
<accession>A0ABS6IGY0</accession>
<dbReference type="Pfam" id="PF00005">
    <property type="entry name" value="ABC_tran"/>
    <property type="match status" value="1"/>
</dbReference>
<dbReference type="PROSITE" id="PS50929">
    <property type="entry name" value="ABC_TM1F"/>
    <property type="match status" value="1"/>
</dbReference>
<sequence length="732" mass="78185">MAPLENGGFQQPGWDEAGHLRVDPLMRALLYVAQQVGRPVSEADIRRFVAVPSTGLDEASFLTAATRLGLDGEAIDLAARPFDELSLPFAVVGAAGTVHVVVSGRANGWTVLDVVEGRVWQATAQEARALGRRALLLRQPLGPRPSEQWYAPLWARVRPVVFKLAAASFFINVLGLLTPLFMMLVVNAVIAGRPPEGIWPAMAVLCAGMLVAYTADFGLRVARGWLSTRTGARLDVLMSAEVLHHLMALPYSHFERTPSGVIAERLRQLDVLRGFFTGQMPALAIDLLFVVIFLIATFALSATLGLVAALAIPVLIAVSLAGHRAQRRLADETFQALAAKSSTLTETVANAATIKALGLEAEVEKRWQARVEQSARTSLRASNLANIAASASGTLQLVASLVIVTIGIGEIADHRLTIGALIAANMLAVRALQPMRQLAGAWHQLQAVGAAFKRIDELMREAPETPPGEFAPMPALVGDIALERVTYRAHDRGQPILREADLAISAGEIIGLVGPSGSGKTTIANLVQGLVSPSDGRVLVDGTDIAHISPAQLRAQIGAVPQDLQLFTGTVRDNIAMGVADKDPGRVVAVARFVGAHDFIQRLPKGYNTVLGERGQGLSTGQRQLLCIARALIRNPRILILDEATSALDPATEEQLLRQLKANTRGRTVIMITHRLAPLAIADRVALVMDGRIERVGPPTDVMAYARIRMAEASRGQTPGAPTSVPSRPMPG</sequence>
<dbReference type="InterPro" id="IPR039421">
    <property type="entry name" value="Type_1_exporter"/>
</dbReference>
<feature type="transmembrane region" description="Helical" evidence="6">
    <location>
        <begin position="384"/>
        <end position="408"/>
    </location>
</feature>
<dbReference type="Proteomes" id="UP000727907">
    <property type="component" value="Unassembled WGS sequence"/>
</dbReference>
<comment type="subcellular location">
    <subcellularLocation>
        <location evidence="1">Membrane</location>
        <topology evidence="1">Multi-pass membrane protein</topology>
    </subcellularLocation>
</comment>
<feature type="domain" description="Peptidase C39" evidence="9">
    <location>
        <begin position="16"/>
        <end position="137"/>
    </location>
</feature>
<feature type="transmembrane region" description="Helical" evidence="6">
    <location>
        <begin position="275"/>
        <end position="296"/>
    </location>
</feature>
<evidence type="ECO:0000256" key="2">
    <source>
        <dbReference type="ARBA" id="ARBA00022692"/>
    </source>
</evidence>
<dbReference type="InterPro" id="IPR047957">
    <property type="entry name" value="ABC_AprD-like_6TM"/>
</dbReference>
<name>A0ABS6IGY0_9HYPH</name>
<evidence type="ECO:0000313" key="11">
    <source>
        <dbReference type="Proteomes" id="UP000727907"/>
    </source>
</evidence>
<organism evidence="10 11">
    <name type="scientific">Reyranella humidisoli</name>
    <dbReference type="NCBI Taxonomy" id="2849149"/>
    <lineage>
        <taxon>Bacteria</taxon>
        <taxon>Pseudomonadati</taxon>
        <taxon>Pseudomonadota</taxon>
        <taxon>Alphaproteobacteria</taxon>
        <taxon>Hyphomicrobiales</taxon>
        <taxon>Reyranellaceae</taxon>
        <taxon>Reyranella</taxon>
    </lineage>
</organism>
<evidence type="ECO:0000256" key="1">
    <source>
        <dbReference type="ARBA" id="ARBA00004141"/>
    </source>
</evidence>
<keyword evidence="4 6" id="KW-0472">Membrane</keyword>
<gene>
    <name evidence="10" type="ORF">KQ910_08770</name>
</gene>
<dbReference type="PROSITE" id="PS50990">
    <property type="entry name" value="PEPTIDASE_C39"/>
    <property type="match status" value="1"/>
</dbReference>
<evidence type="ECO:0000259" key="8">
    <source>
        <dbReference type="PROSITE" id="PS50929"/>
    </source>
</evidence>
<feature type="region of interest" description="Disordered" evidence="5">
    <location>
        <begin position="713"/>
        <end position="732"/>
    </location>
</feature>
<dbReference type="PANTHER" id="PTHR24221">
    <property type="entry name" value="ATP-BINDING CASSETTE SUB-FAMILY B"/>
    <property type="match status" value="1"/>
</dbReference>
<evidence type="ECO:0000259" key="9">
    <source>
        <dbReference type="PROSITE" id="PS50990"/>
    </source>
</evidence>
<keyword evidence="2 6" id="KW-0812">Transmembrane</keyword>
<dbReference type="PANTHER" id="PTHR24221:SF647">
    <property type="entry name" value="BLL6336 PROTEIN"/>
    <property type="match status" value="1"/>
</dbReference>
<evidence type="ECO:0000256" key="3">
    <source>
        <dbReference type="ARBA" id="ARBA00022989"/>
    </source>
</evidence>
<feature type="transmembrane region" description="Helical" evidence="6">
    <location>
        <begin position="197"/>
        <end position="219"/>
    </location>
</feature>
<dbReference type="RefSeq" id="WP_216958402.1">
    <property type="nucleotide sequence ID" value="NZ_JAHOPB010000001.1"/>
</dbReference>
<evidence type="ECO:0000313" key="10">
    <source>
        <dbReference type="EMBL" id="MBU8873854.1"/>
    </source>
</evidence>
<feature type="compositionally biased region" description="Polar residues" evidence="5">
    <location>
        <begin position="715"/>
        <end position="726"/>
    </location>
</feature>
<dbReference type="CDD" id="cd18586">
    <property type="entry name" value="ABC_6TM_PrtD_like"/>
    <property type="match status" value="1"/>
</dbReference>